<feature type="chain" id="PRO_5016388472" evidence="2">
    <location>
        <begin position="21"/>
        <end position="132"/>
    </location>
</feature>
<dbReference type="AlphaFoldDB" id="A0A314ZDS8"/>
<evidence type="ECO:0000313" key="4">
    <source>
        <dbReference type="Proteomes" id="UP000250321"/>
    </source>
</evidence>
<keyword evidence="3" id="KW-0418">Kinase</keyword>
<name>A0A314ZDS8_PRUYE</name>
<gene>
    <name evidence="3" type="ORF">Pyn_01993</name>
</gene>
<dbReference type="STRING" id="2094558.A0A314ZDS8"/>
<accession>A0A314ZDS8</accession>
<protein>
    <submittedName>
        <fullName evidence="3">Cysteine-rich receptor-like protein kinase 5 isoform X1</fullName>
    </submittedName>
</protein>
<dbReference type="Proteomes" id="UP000250321">
    <property type="component" value="Unassembled WGS sequence"/>
</dbReference>
<feature type="signal peptide" evidence="2">
    <location>
        <begin position="1"/>
        <end position="20"/>
    </location>
</feature>
<dbReference type="GO" id="GO:0016301">
    <property type="term" value="F:kinase activity"/>
    <property type="evidence" value="ECO:0007669"/>
    <property type="project" value="UniProtKB-KW"/>
</dbReference>
<feature type="region of interest" description="Disordered" evidence="1">
    <location>
        <begin position="78"/>
        <end position="107"/>
    </location>
</feature>
<organism evidence="3 4">
    <name type="scientific">Prunus yedoensis var. nudiflora</name>
    <dbReference type="NCBI Taxonomy" id="2094558"/>
    <lineage>
        <taxon>Eukaryota</taxon>
        <taxon>Viridiplantae</taxon>
        <taxon>Streptophyta</taxon>
        <taxon>Embryophyta</taxon>
        <taxon>Tracheophyta</taxon>
        <taxon>Spermatophyta</taxon>
        <taxon>Magnoliopsida</taxon>
        <taxon>eudicotyledons</taxon>
        <taxon>Gunneridae</taxon>
        <taxon>Pentapetalae</taxon>
        <taxon>rosids</taxon>
        <taxon>fabids</taxon>
        <taxon>Rosales</taxon>
        <taxon>Rosaceae</taxon>
        <taxon>Amygdaloideae</taxon>
        <taxon>Amygdaleae</taxon>
        <taxon>Prunus</taxon>
    </lineage>
</organism>
<keyword evidence="3" id="KW-0675">Receptor</keyword>
<evidence type="ECO:0000313" key="3">
    <source>
        <dbReference type="EMBL" id="PQQ00016.1"/>
    </source>
</evidence>
<dbReference type="EMBL" id="PJQY01001748">
    <property type="protein sequence ID" value="PQQ00016.1"/>
    <property type="molecule type" value="Genomic_DNA"/>
</dbReference>
<evidence type="ECO:0000256" key="2">
    <source>
        <dbReference type="SAM" id="SignalP"/>
    </source>
</evidence>
<proteinExistence type="predicted"/>
<keyword evidence="4" id="KW-1185">Reference proteome</keyword>
<evidence type="ECO:0000256" key="1">
    <source>
        <dbReference type="SAM" id="MobiDB-lite"/>
    </source>
</evidence>
<dbReference type="OrthoDB" id="999890at2759"/>
<keyword evidence="3" id="KW-0808">Transferase</keyword>
<sequence length="132" mass="14861">MVFKFSSVLLVLLFFHILVAFRLQASEVQSWIKAAYWYSGSELPIADINSALFTHLFAFADLNSSSYELSSPPLTLRRRIRSSTTPPSHPRSSKRTHQSPPSSPLGVEMQTTQSFQHLSAILLTERPSLILQ</sequence>
<reference evidence="3 4" key="1">
    <citation type="submission" date="2018-02" db="EMBL/GenBank/DDBJ databases">
        <title>Draft genome of wild Prunus yedoensis var. nudiflora.</title>
        <authorList>
            <person name="Baek S."/>
            <person name="Kim J.-H."/>
            <person name="Choi K."/>
            <person name="Kim G.-B."/>
            <person name="Cho A."/>
            <person name="Jang H."/>
            <person name="Shin C.-H."/>
            <person name="Yu H.-J."/>
            <person name="Mun J.-H."/>
        </authorList>
    </citation>
    <scope>NUCLEOTIDE SEQUENCE [LARGE SCALE GENOMIC DNA]</scope>
    <source>
        <strain evidence="4">cv. Jeju island</strain>
        <tissue evidence="3">Leaf</tissue>
    </source>
</reference>
<keyword evidence="2" id="KW-0732">Signal</keyword>
<comment type="caution">
    <text evidence="3">The sequence shown here is derived from an EMBL/GenBank/DDBJ whole genome shotgun (WGS) entry which is preliminary data.</text>
</comment>